<sequence>MTFSSRMGIGALLFIGLVLVFLPRVGEAAQVNVSMSATSFSPANITINAGDTVVWNNTSSIDHTVTANNGSFDSGTLRPGQSFSRTFNGTGTYAYECIFHNGMTGTITVVAPQSSPPVNPSPNVAQLQAQAQALLNQIAALQAQLGGNPAANTGVRVTDSSSCPLVGRSLRLGVSGDDVRRLQQFLARDTSVYPEAIVSGYYGALTEAAVKRWQVKYNIVSSGSPSTTGYGVVGPRTAAAISILCTTGSYGGVPGPGGSTVGGFITVSPIQGAAPLTVNVTATVNTANSCTGAIYSLDFGDKSTVQQIPVSAGQCGQFNQTYPHTYQYGGTYQVRLSAGAHSTSATVVVTGPAAPPPPVFTPGLPRETFSASPTSGPVPLTVTFVGTVNSNDAGFCLGGCASILDFGDGTSASVNLPAAVGGWLNYSVSHTYTQSGGYKATLYQGGAGPAQPSVGTATIIVGAAAPPPPQGAYPYSPPSLSSSGADSLSFSVQFDLPSSCTGYQLSWGDGSADVIQNDGGSGCAQTPALKTFAHTYATSGEYTIVVRRGSTLARVDDLSLKISN</sequence>
<dbReference type="PANTHER" id="PTHR36507:SF1">
    <property type="entry name" value="BLL1555 PROTEIN"/>
    <property type="match status" value="1"/>
</dbReference>
<dbReference type="EMBL" id="MFKW01000008">
    <property type="protein sequence ID" value="OGG51961.1"/>
    <property type="molecule type" value="Genomic_DNA"/>
</dbReference>
<dbReference type="PANTHER" id="PTHR36507">
    <property type="entry name" value="BLL1555 PROTEIN"/>
    <property type="match status" value="1"/>
</dbReference>
<dbReference type="InterPro" id="IPR008972">
    <property type="entry name" value="Cupredoxin"/>
</dbReference>
<dbReference type="Proteomes" id="UP000176445">
    <property type="component" value="Unassembled WGS sequence"/>
</dbReference>
<evidence type="ECO:0000313" key="5">
    <source>
        <dbReference type="Proteomes" id="UP000176445"/>
    </source>
</evidence>
<dbReference type="InterPro" id="IPR036365">
    <property type="entry name" value="PGBD-like_sf"/>
</dbReference>
<feature type="domain" description="PKD/Chitinase" evidence="3">
    <location>
        <begin position="366"/>
        <end position="464"/>
    </location>
</feature>
<dbReference type="InterPro" id="IPR013783">
    <property type="entry name" value="Ig-like_fold"/>
</dbReference>
<dbReference type="InterPro" id="IPR022409">
    <property type="entry name" value="PKD/Chitinase_dom"/>
</dbReference>
<feature type="domain" description="PKD/Chitinase" evidence="3">
    <location>
        <begin position="262"/>
        <end position="356"/>
    </location>
</feature>
<dbReference type="Pfam" id="PF00127">
    <property type="entry name" value="Copper-bind"/>
    <property type="match status" value="1"/>
</dbReference>
<dbReference type="InterPro" id="IPR036366">
    <property type="entry name" value="PGBDSf"/>
</dbReference>
<dbReference type="GO" id="GO:0005507">
    <property type="term" value="F:copper ion binding"/>
    <property type="evidence" value="ECO:0007669"/>
    <property type="project" value="InterPro"/>
</dbReference>
<dbReference type="SUPFAM" id="SSF49299">
    <property type="entry name" value="PKD domain"/>
    <property type="match status" value="3"/>
</dbReference>
<dbReference type="Gene3D" id="1.10.101.10">
    <property type="entry name" value="PGBD-like superfamily/PGBD"/>
    <property type="match status" value="1"/>
</dbReference>
<keyword evidence="1" id="KW-0479">Metal-binding</keyword>
<reference evidence="4 5" key="1">
    <citation type="journal article" date="2016" name="Nat. Commun.">
        <title>Thousands of microbial genomes shed light on interconnected biogeochemical processes in an aquifer system.</title>
        <authorList>
            <person name="Anantharaman K."/>
            <person name="Brown C.T."/>
            <person name="Hug L.A."/>
            <person name="Sharon I."/>
            <person name="Castelle C.J."/>
            <person name="Probst A.J."/>
            <person name="Thomas B.C."/>
            <person name="Singh A."/>
            <person name="Wilkins M.J."/>
            <person name="Karaoz U."/>
            <person name="Brodie E.L."/>
            <person name="Williams K.H."/>
            <person name="Hubbard S.S."/>
            <person name="Banfield J.F."/>
        </authorList>
    </citation>
    <scope>NUCLEOTIDE SEQUENCE [LARGE SCALE GENOMIC DNA]</scope>
</reference>
<accession>A0A1F6CSH9</accession>
<dbReference type="Gene3D" id="2.60.40.10">
    <property type="entry name" value="Immunoglobulins"/>
    <property type="match status" value="3"/>
</dbReference>
<dbReference type="SUPFAM" id="SSF47090">
    <property type="entry name" value="PGBD-like"/>
    <property type="match status" value="1"/>
</dbReference>
<dbReference type="Gene3D" id="2.60.40.420">
    <property type="entry name" value="Cupredoxins - blue copper proteins"/>
    <property type="match status" value="1"/>
</dbReference>
<organism evidence="4 5">
    <name type="scientific">Candidatus Kaiserbacteria bacterium RIFCSPHIGHO2_01_FULL_54_36b</name>
    <dbReference type="NCBI Taxonomy" id="1798483"/>
    <lineage>
        <taxon>Bacteria</taxon>
        <taxon>Candidatus Kaiseribacteriota</taxon>
    </lineage>
</organism>
<gene>
    <name evidence="4" type="ORF">A2704_00325</name>
</gene>
<dbReference type="InterPro" id="IPR035986">
    <property type="entry name" value="PKD_dom_sf"/>
</dbReference>
<comment type="caution">
    <text evidence="4">The sequence shown here is derived from an EMBL/GenBank/DDBJ whole genome shotgun (WGS) entry which is preliminary data.</text>
</comment>
<dbReference type="InterPro" id="IPR052721">
    <property type="entry name" value="ET_Amicyanin"/>
</dbReference>
<evidence type="ECO:0000259" key="3">
    <source>
        <dbReference type="SMART" id="SM00089"/>
    </source>
</evidence>
<proteinExistence type="predicted"/>
<dbReference type="GO" id="GO:0009055">
    <property type="term" value="F:electron transfer activity"/>
    <property type="evidence" value="ECO:0007669"/>
    <property type="project" value="InterPro"/>
</dbReference>
<evidence type="ECO:0000256" key="1">
    <source>
        <dbReference type="ARBA" id="ARBA00022723"/>
    </source>
</evidence>
<dbReference type="SMART" id="SM00089">
    <property type="entry name" value="PKD"/>
    <property type="match status" value="2"/>
</dbReference>
<name>A0A1F6CSH9_9BACT</name>
<dbReference type="SUPFAM" id="SSF49503">
    <property type="entry name" value="Cupredoxins"/>
    <property type="match status" value="1"/>
</dbReference>
<protein>
    <recommendedName>
        <fullName evidence="3">PKD/Chitinase domain-containing protein</fullName>
    </recommendedName>
</protein>
<dbReference type="Pfam" id="PF01471">
    <property type="entry name" value="PG_binding_1"/>
    <property type="match status" value="1"/>
</dbReference>
<evidence type="ECO:0000256" key="2">
    <source>
        <dbReference type="ARBA" id="ARBA00023008"/>
    </source>
</evidence>
<dbReference type="InterPro" id="IPR002477">
    <property type="entry name" value="Peptidoglycan-bd-like"/>
</dbReference>
<evidence type="ECO:0000313" key="4">
    <source>
        <dbReference type="EMBL" id="OGG51961.1"/>
    </source>
</evidence>
<dbReference type="AlphaFoldDB" id="A0A1F6CSH9"/>
<keyword evidence="2" id="KW-0186">Copper</keyword>
<dbReference type="InterPro" id="IPR000923">
    <property type="entry name" value="BlueCu_1"/>
</dbReference>